<organism evidence="2 3">
    <name type="scientific">Pseudodesulfovibrio alkaliphilus</name>
    <dbReference type="NCBI Taxonomy" id="2661613"/>
    <lineage>
        <taxon>Bacteria</taxon>
        <taxon>Pseudomonadati</taxon>
        <taxon>Thermodesulfobacteriota</taxon>
        <taxon>Desulfovibrionia</taxon>
        <taxon>Desulfovibrionales</taxon>
        <taxon>Desulfovibrionaceae</taxon>
    </lineage>
</organism>
<feature type="transmembrane region" description="Helical" evidence="1">
    <location>
        <begin position="21"/>
        <end position="43"/>
    </location>
</feature>
<evidence type="ECO:0000256" key="1">
    <source>
        <dbReference type="SAM" id="Phobius"/>
    </source>
</evidence>
<evidence type="ECO:0000313" key="3">
    <source>
        <dbReference type="Proteomes" id="UP000461162"/>
    </source>
</evidence>
<proteinExistence type="predicted"/>
<gene>
    <name evidence="2" type="ORF">GKC30_12870</name>
</gene>
<comment type="caution">
    <text evidence="2">The sequence shown here is derived from an EMBL/GenBank/DDBJ whole genome shotgun (WGS) entry which is preliminary data.</text>
</comment>
<dbReference type="EMBL" id="WODC01000009">
    <property type="protein sequence ID" value="MUM78529.1"/>
    <property type="molecule type" value="Genomic_DNA"/>
</dbReference>
<evidence type="ECO:0008006" key="4">
    <source>
        <dbReference type="Google" id="ProtNLM"/>
    </source>
</evidence>
<sequence length="170" mass="18780">MSDRIRRTGARSRSGVVSVEAAFLFPVLIIAAMVVMELANIGLTIDMGEVALQRAVQQMRASGQPGEEGESELRRNMAEASHGYLSQADIVSVFIERFESLDALGGADEDEGQEEDGSGSGFSKIPPAWRITVDIHKDFLTPLPRLLSFVDNGFQYRFEQVLSYLPRQED</sequence>
<accession>A0A7K1KR05</accession>
<dbReference type="Proteomes" id="UP000461162">
    <property type="component" value="Unassembled WGS sequence"/>
</dbReference>
<keyword evidence="1" id="KW-1133">Transmembrane helix</keyword>
<protein>
    <recommendedName>
        <fullName evidence="4">TadE family protein</fullName>
    </recommendedName>
</protein>
<name>A0A7K1KR05_9BACT</name>
<dbReference type="AlphaFoldDB" id="A0A7K1KR05"/>
<keyword evidence="3" id="KW-1185">Reference proteome</keyword>
<keyword evidence="1" id="KW-0812">Transmembrane</keyword>
<keyword evidence="1" id="KW-0472">Membrane</keyword>
<dbReference type="RefSeq" id="WP_196772885.1">
    <property type="nucleotide sequence ID" value="NZ_WODC01000009.1"/>
</dbReference>
<evidence type="ECO:0000313" key="2">
    <source>
        <dbReference type="EMBL" id="MUM78529.1"/>
    </source>
</evidence>
<reference evidence="2 3" key="1">
    <citation type="submission" date="2019-11" db="EMBL/GenBank/DDBJ databases">
        <title>Pseudodesulfovibrio alkaliphilus, sp. nov., an alkaliphilic sulfate-reducing bacteria from mud volcano of Taman peninsula, Russia.</title>
        <authorList>
            <person name="Frolova A."/>
            <person name="Merkel A.Y."/>
            <person name="Slobodkin A.I."/>
        </authorList>
    </citation>
    <scope>NUCLEOTIDE SEQUENCE [LARGE SCALE GENOMIC DNA]</scope>
    <source>
        <strain evidence="2 3">F-1</strain>
    </source>
</reference>